<sequence>MFLKPRLVFAFLILLLLFTDQTIFVVYLYAQSSVANFVNSFVESTPLIVDLSYFGARFDSIMFLAYINGFEVELPYTLLPGERVSINITVDTLYKNKSISKWVSEIGYENLVKELSKKENRRYLKDVDIVLNPYTVEDTSTVVVFIPSNARGRYPVENWSLKALKKGFLNRAIIDYNGFEIAMYFNNKSKVSTPIENLLTLSTKTIYTVINVENGEKIIEMVIDSNKLVNRYKLAKISRSNVKAVEKAPKQLVEKIAKGDDDPTLYYYRPWESSGVVGEVTSPTSYVYLGKFINATISSYPWYQIDRVTIMHNTSMCYLRIFIGSLNVDAKIPITININGSSYSYNLDVFRDKLSDIYFYIPKPSNSQYFKPKSNLSVAISIPYATPSNALLKLHANVVCQAYVSSSRPTNFVYVAEQKFSGGGAPDDGSAWDERYVLNRYTGDGVFFIYKNLDVFDDIPADFTDITVESDSNQLYDRYVNIYIGFARGPLVNVCSGVARGSSIANGTAGVRTFTCSAQQLKTNAQYLVPYLIYASLRDSDMPIIYVKIRGYNNYDSYWFVKPFKIRYYARMSAAPYIQPMWLDPTESPTINSAYIISMQTYSYGGTSKWFVPGKHTELASDVFTVEVNRPSINEYDMLAVFLTLDAIGKYTSTYSESDSYANIAYVVGYLHIVINVTQTGTMLSDPFVNAYHKGISTPPQELREFLVASALSFILNFVPGVVGIVIGAASWIIESLASCIPVCTTYVTCSKPSSDTVSCVIYWKNSYITCTSSTSGICSGDLLRVKLYIMPSYSPWNDNDIIIKYSVTAIYWLAPGSSPVTGNIWNYFVGELRFKPSPLG</sequence>
<dbReference type="RefSeq" id="WP_285273034.1">
    <property type="nucleotide sequence ID" value="NZ_JASNVW010000001.1"/>
</dbReference>
<evidence type="ECO:0000313" key="2">
    <source>
        <dbReference type="Proteomes" id="UP001529235"/>
    </source>
</evidence>
<dbReference type="EMBL" id="JASNVW010000001">
    <property type="protein sequence ID" value="MDK6028060.1"/>
    <property type="molecule type" value="Genomic_DNA"/>
</dbReference>
<name>A0ABD4Z6W3_9CREN</name>
<evidence type="ECO:0000313" key="1">
    <source>
        <dbReference type="EMBL" id="MDK6028060.1"/>
    </source>
</evidence>
<dbReference type="Proteomes" id="UP001529235">
    <property type="component" value="Unassembled WGS sequence"/>
</dbReference>
<reference evidence="1 2" key="1">
    <citation type="submission" date="2023-05" db="EMBL/GenBank/DDBJ databases">
        <title>A new hyperthermophilic archaea 'Ignisphaera cupida' sp. nov. and description of the family 'Ignisphaeraceae' fam. nov.</title>
        <authorList>
            <person name="Podosokorskaya O.A."/>
            <person name="Elcheninov A.G."/>
            <person name="Klukina A."/>
            <person name="Merkel A.Y."/>
        </authorList>
    </citation>
    <scope>NUCLEOTIDE SEQUENCE [LARGE SCALE GENOMIC DNA]</scope>
    <source>
        <strain evidence="1 2">4213-co</strain>
    </source>
</reference>
<accession>A0ABD4Z6W3</accession>
<dbReference type="AlphaFoldDB" id="A0ABD4Z6W3"/>
<protein>
    <submittedName>
        <fullName evidence="1">Uncharacterized protein</fullName>
    </submittedName>
</protein>
<proteinExistence type="predicted"/>
<comment type="caution">
    <text evidence="1">The sequence shown here is derived from an EMBL/GenBank/DDBJ whole genome shotgun (WGS) entry which is preliminary data.</text>
</comment>
<keyword evidence="2" id="KW-1185">Reference proteome</keyword>
<gene>
    <name evidence="1" type="ORF">QPL79_01610</name>
</gene>
<organism evidence="1 2">
    <name type="scientific">Ignisphaera cupida</name>
    <dbReference type="NCBI Taxonomy" id="3050454"/>
    <lineage>
        <taxon>Archaea</taxon>
        <taxon>Thermoproteota</taxon>
        <taxon>Thermoprotei</taxon>
        <taxon>Desulfurococcales</taxon>
        <taxon>Desulfurococcaceae</taxon>
        <taxon>Ignisphaera</taxon>
    </lineage>
</organism>